<dbReference type="EMBL" id="CADCUQ010000918">
    <property type="protein sequence ID" value="CAA9438149.1"/>
    <property type="molecule type" value="Genomic_DNA"/>
</dbReference>
<feature type="non-terminal residue" evidence="2">
    <location>
        <position position="1"/>
    </location>
</feature>
<name>A0A6J4Q8Z2_9BACT</name>
<sequence length="31" mass="3157">GRRGCGTHDACGPELPGRAGRGGRRHAGRAD</sequence>
<evidence type="ECO:0000256" key="1">
    <source>
        <dbReference type="SAM" id="MobiDB-lite"/>
    </source>
</evidence>
<dbReference type="AlphaFoldDB" id="A0A6J4Q8Z2"/>
<feature type="compositionally biased region" description="Basic residues" evidence="1">
    <location>
        <begin position="21"/>
        <end position="31"/>
    </location>
</feature>
<feature type="region of interest" description="Disordered" evidence="1">
    <location>
        <begin position="1"/>
        <end position="31"/>
    </location>
</feature>
<organism evidence="2">
    <name type="scientific">uncultured Phycisphaerae bacterium</name>
    <dbReference type="NCBI Taxonomy" id="904963"/>
    <lineage>
        <taxon>Bacteria</taxon>
        <taxon>Pseudomonadati</taxon>
        <taxon>Planctomycetota</taxon>
        <taxon>Phycisphaerae</taxon>
        <taxon>environmental samples</taxon>
    </lineage>
</organism>
<protein>
    <submittedName>
        <fullName evidence="2">Uncharacterized protein</fullName>
    </submittedName>
</protein>
<gene>
    <name evidence="2" type="ORF">AVDCRST_MAG64-3970</name>
</gene>
<reference evidence="2" key="1">
    <citation type="submission" date="2020-02" db="EMBL/GenBank/DDBJ databases">
        <authorList>
            <person name="Meier V. D."/>
        </authorList>
    </citation>
    <scope>NUCLEOTIDE SEQUENCE</scope>
    <source>
        <strain evidence="2">AVDCRST_MAG64</strain>
    </source>
</reference>
<accession>A0A6J4Q8Z2</accession>
<evidence type="ECO:0000313" key="2">
    <source>
        <dbReference type="EMBL" id="CAA9438149.1"/>
    </source>
</evidence>
<proteinExistence type="predicted"/>
<feature type="non-terminal residue" evidence="2">
    <location>
        <position position="31"/>
    </location>
</feature>